<dbReference type="OrthoDB" id="8478178at2"/>
<sequence length="229" mass="26547">MSASELEFKSQIELDSLFNVFGKFYDVKIGNHTFKCRSQAIIEREGTNQNQYDALFVLMNPGSCEPVSEVAVPSIHSESEIMNLNPTPAKCDPTQYQIMRLMELRGWNKTVIINLSDLRSGNADKFYLDLLRADDYAFRFHSIFSDLRKSEREKVIEDCMGPIILGWGVKNKIKHLAFEALSKLFPYTYFGIKKQDEGCLYYHPNPQIFNDKKIWLHTMNLILSENQKE</sequence>
<dbReference type="Proteomes" id="UP000297975">
    <property type="component" value="Unassembled WGS sequence"/>
</dbReference>
<reference evidence="1 2" key="1">
    <citation type="submission" date="2019-03" db="EMBL/GenBank/DDBJ databases">
        <authorList>
            <person name="He R.-H."/>
        </authorList>
    </citation>
    <scope>NUCLEOTIDE SEQUENCE [LARGE SCALE GENOMIC DNA]</scope>
    <source>
        <strain evidence="2">SH 714</strain>
    </source>
</reference>
<dbReference type="AlphaFoldDB" id="A0A4Y8IDX3"/>
<evidence type="ECO:0000313" key="2">
    <source>
        <dbReference type="Proteomes" id="UP000297975"/>
    </source>
</evidence>
<evidence type="ECO:0000313" key="1">
    <source>
        <dbReference type="EMBL" id="TFB14120.1"/>
    </source>
</evidence>
<keyword evidence="2" id="KW-1185">Reference proteome</keyword>
<comment type="caution">
    <text evidence="1">The sequence shown here is derived from an EMBL/GenBank/DDBJ whole genome shotgun (WGS) entry which is preliminary data.</text>
</comment>
<gene>
    <name evidence="1" type="ORF">E3U55_14495</name>
</gene>
<name>A0A4Y8IDX3_9BACI</name>
<protein>
    <recommendedName>
        <fullName evidence="3">DUF1643 domain-containing protein</fullName>
    </recommendedName>
</protein>
<organism evidence="1 2">
    <name type="scientific">Filobacillus milosensis</name>
    <dbReference type="NCBI Taxonomy" id="94137"/>
    <lineage>
        <taxon>Bacteria</taxon>
        <taxon>Bacillati</taxon>
        <taxon>Bacillota</taxon>
        <taxon>Bacilli</taxon>
        <taxon>Bacillales</taxon>
        <taxon>Bacillaceae</taxon>
        <taxon>Filobacillus</taxon>
    </lineage>
</organism>
<dbReference type="RefSeq" id="WP_134341195.1">
    <property type="nucleotide sequence ID" value="NZ_SOPW01000019.1"/>
</dbReference>
<accession>A0A4Y8IDX3</accession>
<proteinExistence type="predicted"/>
<evidence type="ECO:0008006" key="3">
    <source>
        <dbReference type="Google" id="ProtNLM"/>
    </source>
</evidence>
<dbReference type="EMBL" id="SOPW01000019">
    <property type="protein sequence ID" value="TFB14120.1"/>
    <property type="molecule type" value="Genomic_DNA"/>
</dbReference>